<dbReference type="Proteomes" id="UP001303046">
    <property type="component" value="Unassembled WGS sequence"/>
</dbReference>
<evidence type="ECO:0000313" key="1">
    <source>
        <dbReference type="EMBL" id="KAK6733551.1"/>
    </source>
</evidence>
<dbReference type="EMBL" id="JAVFWL010000002">
    <property type="protein sequence ID" value="KAK6733551.1"/>
    <property type="molecule type" value="Genomic_DNA"/>
</dbReference>
<name>A0ABR1C4V5_NECAM</name>
<reference evidence="1 2" key="1">
    <citation type="submission" date="2023-08" db="EMBL/GenBank/DDBJ databases">
        <title>A Necator americanus chromosomal reference genome.</title>
        <authorList>
            <person name="Ilik V."/>
            <person name="Petrzelkova K.J."/>
            <person name="Pardy F."/>
            <person name="Fuh T."/>
            <person name="Niatou-Singa F.S."/>
            <person name="Gouil Q."/>
            <person name="Baker L."/>
            <person name="Ritchie M.E."/>
            <person name="Jex A.R."/>
            <person name="Gazzola D."/>
            <person name="Li H."/>
            <person name="Toshio Fujiwara R."/>
            <person name="Zhan B."/>
            <person name="Aroian R.V."/>
            <person name="Pafco B."/>
            <person name="Schwarz E.M."/>
        </authorList>
    </citation>
    <scope>NUCLEOTIDE SEQUENCE [LARGE SCALE GENOMIC DNA]</scope>
    <source>
        <strain evidence="1 2">Aroian</strain>
        <tissue evidence="1">Whole animal</tissue>
    </source>
</reference>
<gene>
    <name evidence="1" type="primary">Necator_chrII.g5144</name>
    <name evidence="1" type="ORF">RB195_017352</name>
</gene>
<sequence>MVHDQTLSRVTEICQESQPSLILPFVDFNKAFDSLGNECYTVYTGRSRNFIPANNCDESEQKLGTLTEKPAFEKKNSKDNSEEMTDLPLLLCLLLSMSLSGADDDDCYKFGKTEFTTIVECDRGCEYAYKGNGPKSKRISGGCASTSDIGCRSRGNGITVCTCKGERCNVQGYQMHDSGSNES</sequence>
<protein>
    <submittedName>
        <fullName evidence="1">Uncharacterized protein</fullName>
    </submittedName>
</protein>
<accession>A0ABR1C4V5</accession>
<keyword evidence="2" id="KW-1185">Reference proteome</keyword>
<comment type="caution">
    <text evidence="1">The sequence shown here is derived from an EMBL/GenBank/DDBJ whole genome shotgun (WGS) entry which is preliminary data.</text>
</comment>
<proteinExistence type="predicted"/>
<evidence type="ECO:0000313" key="2">
    <source>
        <dbReference type="Proteomes" id="UP001303046"/>
    </source>
</evidence>
<organism evidence="1 2">
    <name type="scientific">Necator americanus</name>
    <name type="common">Human hookworm</name>
    <dbReference type="NCBI Taxonomy" id="51031"/>
    <lineage>
        <taxon>Eukaryota</taxon>
        <taxon>Metazoa</taxon>
        <taxon>Ecdysozoa</taxon>
        <taxon>Nematoda</taxon>
        <taxon>Chromadorea</taxon>
        <taxon>Rhabditida</taxon>
        <taxon>Rhabditina</taxon>
        <taxon>Rhabditomorpha</taxon>
        <taxon>Strongyloidea</taxon>
        <taxon>Ancylostomatidae</taxon>
        <taxon>Bunostominae</taxon>
        <taxon>Necator</taxon>
    </lineage>
</organism>